<sequence>MSARRIVVAASAALLLTATLAGCGEKVQGNAQPLGSGGGGESINTDFDKLLRECDVVATDKIGEIIGNATYVNTSFSGAVCMWDIEDAPGGGAMATLNWYEMGTLNNEKATNDKLGYLTGDITVQGRRALQVRRPGDNDSCGVTAPAADVGVVGWWINYRPGSAHPDPCAGAQKLVELTLDLAR</sequence>
<dbReference type="AlphaFoldDB" id="A0A317NJ33"/>
<dbReference type="Proteomes" id="UP000246410">
    <property type="component" value="Unassembled WGS sequence"/>
</dbReference>
<dbReference type="PROSITE" id="PS51257">
    <property type="entry name" value="PROKAR_LIPOPROTEIN"/>
    <property type="match status" value="1"/>
</dbReference>
<keyword evidence="3" id="KW-1185">Reference proteome</keyword>
<evidence type="ECO:0000256" key="1">
    <source>
        <dbReference type="SAM" id="SignalP"/>
    </source>
</evidence>
<evidence type="ECO:0000313" key="3">
    <source>
        <dbReference type="Proteomes" id="UP000246410"/>
    </source>
</evidence>
<evidence type="ECO:0000313" key="2">
    <source>
        <dbReference type="EMBL" id="PWV73738.1"/>
    </source>
</evidence>
<comment type="caution">
    <text evidence="2">The sequence shown here is derived from an EMBL/GenBank/DDBJ whole genome shotgun (WGS) entry which is preliminary data.</text>
</comment>
<accession>A0A317NJ33</accession>
<organism evidence="2 3">
    <name type="scientific">Nocardia neocaledoniensis</name>
    <dbReference type="NCBI Taxonomy" id="236511"/>
    <lineage>
        <taxon>Bacteria</taxon>
        <taxon>Bacillati</taxon>
        <taxon>Actinomycetota</taxon>
        <taxon>Actinomycetes</taxon>
        <taxon>Mycobacteriales</taxon>
        <taxon>Nocardiaceae</taxon>
        <taxon>Nocardia</taxon>
    </lineage>
</organism>
<keyword evidence="1" id="KW-0732">Signal</keyword>
<feature type="signal peptide" evidence="1">
    <location>
        <begin position="1"/>
        <end position="23"/>
    </location>
</feature>
<proteinExistence type="predicted"/>
<reference evidence="2 3" key="1">
    <citation type="submission" date="2018-05" db="EMBL/GenBank/DDBJ databases">
        <title>Genomic Encyclopedia of Type Strains, Phase IV (KMG-IV): sequencing the most valuable type-strain genomes for metagenomic binning, comparative biology and taxonomic classification.</title>
        <authorList>
            <person name="Goeker M."/>
        </authorList>
    </citation>
    <scope>NUCLEOTIDE SEQUENCE [LARGE SCALE GENOMIC DNA]</scope>
    <source>
        <strain evidence="2 3">DSM 44717</strain>
    </source>
</reference>
<dbReference type="EMBL" id="QGTL01000007">
    <property type="protein sequence ID" value="PWV73738.1"/>
    <property type="molecule type" value="Genomic_DNA"/>
</dbReference>
<dbReference type="InterPro" id="IPR024520">
    <property type="entry name" value="DUF3558"/>
</dbReference>
<feature type="chain" id="PRO_5016323819" evidence="1">
    <location>
        <begin position="24"/>
        <end position="184"/>
    </location>
</feature>
<gene>
    <name evidence="2" type="ORF">DFR69_107369</name>
</gene>
<name>A0A317NJ33_9NOCA</name>
<protein>
    <submittedName>
        <fullName evidence="2">Uncharacterized protein DUF3558</fullName>
    </submittedName>
</protein>
<dbReference type="Pfam" id="PF12079">
    <property type="entry name" value="DUF3558"/>
    <property type="match status" value="1"/>
</dbReference>
<dbReference type="RefSeq" id="WP_110039282.1">
    <property type="nucleotide sequence ID" value="NZ_QGTL01000007.1"/>
</dbReference>